<evidence type="ECO:0000313" key="2">
    <source>
        <dbReference type="Proteomes" id="UP000433309"/>
    </source>
</evidence>
<dbReference type="AlphaFoldDB" id="A0A6I2L2R0"/>
<sequence length="124" mass="14037">MLFPIAIVDSVEMIRDGGSLAAIFHGPDGCEYWLFFEICIRNLSEHVVERVGYAPPKVVNRHTGTEVSVTWEDASTMLKKIAKITHRDQDWHWLKKMQAVADLNGELPDGVEKVLQSFRLSDLA</sequence>
<protein>
    <submittedName>
        <fullName evidence="1">Uncharacterized protein</fullName>
    </submittedName>
</protein>
<name>A0A6I2L2R0_9BURK</name>
<dbReference type="RefSeq" id="WP_154376740.1">
    <property type="nucleotide sequence ID" value="NZ_WKJK01000006.1"/>
</dbReference>
<gene>
    <name evidence="1" type="ORF">GJ699_12775</name>
</gene>
<keyword evidence="2" id="KW-1185">Reference proteome</keyword>
<reference evidence="1 2" key="1">
    <citation type="submission" date="2019-11" db="EMBL/GenBank/DDBJ databases">
        <title>Novel species isolated from a subtropical stream in China.</title>
        <authorList>
            <person name="Lu H."/>
        </authorList>
    </citation>
    <scope>NUCLEOTIDE SEQUENCE [LARGE SCALE GENOMIC DNA]</scope>
    <source>
        <strain evidence="1 2">FT80W</strain>
    </source>
</reference>
<evidence type="ECO:0000313" key="1">
    <source>
        <dbReference type="EMBL" id="MRW90866.1"/>
    </source>
</evidence>
<dbReference type="EMBL" id="WKJK01000006">
    <property type="protein sequence ID" value="MRW90866.1"/>
    <property type="molecule type" value="Genomic_DNA"/>
</dbReference>
<organism evidence="1 2">
    <name type="scientific">Duganella guangzhouensis</name>
    <dbReference type="NCBI Taxonomy" id="2666084"/>
    <lineage>
        <taxon>Bacteria</taxon>
        <taxon>Pseudomonadati</taxon>
        <taxon>Pseudomonadota</taxon>
        <taxon>Betaproteobacteria</taxon>
        <taxon>Burkholderiales</taxon>
        <taxon>Oxalobacteraceae</taxon>
        <taxon>Telluria group</taxon>
        <taxon>Duganella</taxon>
    </lineage>
</organism>
<dbReference type="Proteomes" id="UP000433309">
    <property type="component" value="Unassembled WGS sequence"/>
</dbReference>
<accession>A0A6I2L2R0</accession>
<proteinExistence type="predicted"/>
<comment type="caution">
    <text evidence="1">The sequence shown here is derived from an EMBL/GenBank/DDBJ whole genome shotgun (WGS) entry which is preliminary data.</text>
</comment>